<proteinExistence type="predicted"/>
<organism evidence="2 3">
    <name type="scientific">Stylosanthes scabra</name>
    <dbReference type="NCBI Taxonomy" id="79078"/>
    <lineage>
        <taxon>Eukaryota</taxon>
        <taxon>Viridiplantae</taxon>
        <taxon>Streptophyta</taxon>
        <taxon>Embryophyta</taxon>
        <taxon>Tracheophyta</taxon>
        <taxon>Spermatophyta</taxon>
        <taxon>Magnoliopsida</taxon>
        <taxon>eudicotyledons</taxon>
        <taxon>Gunneridae</taxon>
        <taxon>Pentapetalae</taxon>
        <taxon>rosids</taxon>
        <taxon>fabids</taxon>
        <taxon>Fabales</taxon>
        <taxon>Fabaceae</taxon>
        <taxon>Papilionoideae</taxon>
        <taxon>50 kb inversion clade</taxon>
        <taxon>dalbergioids sensu lato</taxon>
        <taxon>Dalbergieae</taxon>
        <taxon>Pterocarpus clade</taxon>
        <taxon>Stylosanthes</taxon>
    </lineage>
</organism>
<evidence type="ECO:0000256" key="1">
    <source>
        <dbReference type="SAM" id="SignalP"/>
    </source>
</evidence>
<name>A0ABU6UPK9_9FABA</name>
<evidence type="ECO:0000313" key="3">
    <source>
        <dbReference type="Proteomes" id="UP001341840"/>
    </source>
</evidence>
<keyword evidence="1" id="KW-0732">Signal</keyword>
<accession>A0ABU6UPK9</accession>
<keyword evidence="3" id="KW-1185">Reference proteome</keyword>
<reference evidence="2 3" key="1">
    <citation type="journal article" date="2023" name="Plants (Basel)">
        <title>Bridging the Gap: Combining Genomics and Transcriptomics Approaches to Understand Stylosanthes scabra, an Orphan Legume from the Brazilian Caatinga.</title>
        <authorList>
            <person name="Ferreira-Neto J.R.C."/>
            <person name="da Silva M.D."/>
            <person name="Binneck E."/>
            <person name="de Melo N.F."/>
            <person name="da Silva R.H."/>
            <person name="de Melo A.L.T.M."/>
            <person name="Pandolfi V."/>
            <person name="Bustamante F.O."/>
            <person name="Brasileiro-Vidal A.C."/>
            <person name="Benko-Iseppon A.M."/>
        </authorList>
    </citation>
    <scope>NUCLEOTIDE SEQUENCE [LARGE SCALE GENOMIC DNA]</scope>
    <source>
        <tissue evidence="2">Leaves</tissue>
    </source>
</reference>
<comment type="caution">
    <text evidence="2">The sequence shown here is derived from an EMBL/GenBank/DDBJ whole genome shotgun (WGS) entry which is preliminary data.</text>
</comment>
<gene>
    <name evidence="2" type="ORF">PIB30_071981</name>
</gene>
<dbReference type="EMBL" id="JASCZI010121671">
    <property type="protein sequence ID" value="MED6162597.1"/>
    <property type="molecule type" value="Genomic_DNA"/>
</dbReference>
<feature type="signal peptide" evidence="1">
    <location>
        <begin position="1"/>
        <end position="20"/>
    </location>
</feature>
<protein>
    <recommendedName>
        <fullName evidence="4">Secreted protein</fullName>
    </recommendedName>
</protein>
<sequence length="130" mass="14595">MVVLLTAVTVPCFLSSPLFCSSVSEHEHKVYGWQGDLWGRKSLPHPHLTVYNIARCSRPIPIAGAFINSCRKSRSWKCLVRIFATCSPYKVIGEMHSGEIVTEDCRRGAARLLQPEQEVLYPLDFSEVSS</sequence>
<evidence type="ECO:0008006" key="4">
    <source>
        <dbReference type="Google" id="ProtNLM"/>
    </source>
</evidence>
<dbReference type="Proteomes" id="UP001341840">
    <property type="component" value="Unassembled WGS sequence"/>
</dbReference>
<feature type="chain" id="PRO_5047141615" description="Secreted protein" evidence="1">
    <location>
        <begin position="21"/>
        <end position="130"/>
    </location>
</feature>
<evidence type="ECO:0000313" key="2">
    <source>
        <dbReference type="EMBL" id="MED6162597.1"/>
    </source>
</evidence>